<protein>
    <submittedName>
        <fullName evidence="1">Uncharacterized protein</fullName>
    </submittedName>
</protein>
<evidence type="ECO:0000313" key="1">
    <source>
        <dbReference type="EMBL" id="KID56581.1"/>
    </source>
</evidence>
<gene>
    <name evidence="1" type="ORF">JF50_11640</name>
</gene>
<dbReference type="Proteomes" id="UP000031327">
    <property type="component" value="Unassembled WGS sequence"/>
</dbReference>
<organism evidence="1 2">
    <name type="scientific">Pseudoalteromonas luteoviolacea</name>
    <dbReference type="NCBI Taxonomy" id="43657"/>
    <lineage>
        <taxon>Bacteria</taxon>
        <taxon>Pseudomonadati</taxon>
        <taxon>Pseudomonadota</taxon>
        <taxon>Gammaproteobacteria</taxon>
        <taxon>Alteromonadales</taxon>
        <taxon>Pseudoalteromonadaceae</taxon>
        <taxon>Pseudoalteromonas</taxon>
    </lineage>
</organism>
<accession>A0A0C1Q7C4</accession>
<proteinExistence type="predicted"/>
<dbReference type="AlphaFoldDB" id="A0A0C1Q7C4"/>
<dbReference type="RefSeq" id="WP_039609649.1">
    <property type="nucleotide sequence ID" value="NZ_JWIC01000006.1"/>
</dbReference>
<name>A0A0C1Q7C4_9GAMM</name>
<comment type="caution">
    <text evidence="1">The sequence shown here is derived from an EMBL/GenBank/DDBJ whole genome shotgun (WGS) entry which is preliminary data.</text>
</comment>
<sequence length="127" mass="14301">MLLTLVNFYVPFTADIIFSNSMWPFSRSKVYIDGKNLAIFEAGQKKIVSISEITEISYCWDLSLGFRDCLTFKCAAEQIVVGSLPRNIDSTLSVLNSQLKNGSLPSKLEDLINEELLSDTVILWQKT</sequence>
<reference evidence="1 2" key="1">
    <citation type="submission" date="2014-12" db="EMBL/GenBank/DDBJ databases">
        <title>Draft Genome Sequence of Pseudoalteromonas luteoviolacea HI1.</title>
        <authorList>
            <person name="Asahina A.Y."/>
            <person name="Hadfield M.G."/>
        </authorList>
    </citation>
    <scope>NUCLEOTIDE SEQUENCE [LARGE SCALE GENOMIC DNA]</scope>
    <source>
        <strain evidence="1 2">HI1</strain>
    </source>
</reference>
<evidence type="ECO:0000313" key="2">
    <source>
        <dbReference type="Proteomes" id="UP000031327"/>
    </source>
</evidence>
<dbReference type="EMBL" id="JWIC01000006">
    <property type="protein sequence ID" value="KID56581.1"/>
    <property type="molecule type" value="Genomic_DNA"/>
</dbReference>
<dbReference type="OrthoDB" id="9992923at2"/>